<comment type="caution">
    <text evidence="2">The sequence shown here is derived from an EMBL/GenBank/DDBJ whole genome shotgun (WGS) entry which is preliminary data.</text>
</comment>
<evidence type="ECO:0000256" key="1">
    <source>
        <dbReference type="SAM" id="Phobius"/>
    </source>
</evidence>
<gene>
    <name evidence="2" type="ORF">AN964_03385</name>
</gene>
<keyword evidence="1" id="KW-0472">Membrane</keyword>
<feature type="transmembrane region" description="Helical" evidence="1">
    <location>
        <begin position="100"/>
        <end position="120"/>
    </location>
</feature>
<feature type="transmembrane region" description="Helical" evidence="1">
    <location>
        <begin position="76"/>
        <end position="93"/>
    </location>
</feature>
<evidence type="ECO:0000313" key="2">
    <source>
        <dbReference type="EMBL" id="KQL55339.1"/>
    </source>
</evidence>
<proteinExistence type="predicted"/>
<keyword evidence="3" id="KW-1185">Reference proteome</keyword>
<dbReference type="PATRIC" id="fig|157838.3.peg.751"/>
<feature type="transmembrane region" description="Helical" evidence="1">
    <location>
        <begin position="12"/>
        <end position="29"/>
    </location>
</feature>
<reference evidence="2 3" key="1">
    <citation type="submission" date="2015-09" db="EMBL/GenBank/DDBJ databases">
        <title>Genome sequencing project for genomic taxonomy and phylogenomics of Bacillus-like bacteria.</title>
        <authorList>
            <person name="Liu B."/>
            <person name="Wang J."/>
            <person name="Zhu Y."/>
            <person name="Liu G."/>
            <person name="Chen Q."/>
            <person name="Chen Z."/>
            <person name="Lan J."/>
            <person name="Che J."/>
            <person name="Ge C."/>
            <person name="Shi H."/>
            <person name="Pan Z."/>
            <person name="Liu X."/>
        </authorList>
    </citation>
    <scope>NUCLEOTIDE SEQUENCE [LARGE SCALE GENOMIC DNA]</scope>
    <source>
        <strain evidence="2 3">LMG 18435</strain>
    </source>
</reference>
<organism evidence="2 3">
    <name type="scientific">Heyndrickxia shackletonii</name>
    <dbReference type="NCBI Taxonomy" id="157838"/>
    <lineage>
        <taxon>Bacteria</taxon>
        <taxon>Bacillati</taxon>
        <taxon>Bacillota</taxon>
        <taxon>Bacilli</taxon>
        <taxon>Bacillales</taxon>
        <taxon>Bacillaceae</taxon>
        <taxon>Heyndrickxia</taxon>
    </lineage>
</organism>
<accession>A0A0Q3X0E9</accession>
<dbReference type="AlphaFoldDB" id="A0A0Q3X0E9"/>
<name>A0A0Q3X0E9_9BACI</name>
<keyword evidence="1" id="KW-0812">Transmembrane</keyword>
<keyword evidence="1" id="KW-1133">Transmembrane helix</keyword>
<dbReference type="Proteomes" id="UP000051888">
    <property type="component" value="Unassembled WGS sequence"/>
</dbReference>
<dbReference type="EMBL" id="LJJC01000004">
    <property type="protein sequence ID" value="KQL55339.1"/>
    <property type="molecule type" value="Genomic_DNA"/>
</dbReference>
<sequence length="162" mass="19224">MPLPQKFDENEWFVIIGIIISYTIVFLLPKRFPISISILLMMFGSTVARISDHLLAAPRVDMYNLMDTPKFDLFDLVLYLFYAPFAYLFIYFFDKFRIKGFTILFYIIGCTLVGTMFEWLTKQFHVFIYEGWQLAYSFTVYFIIQSLTLLLFKWCQAPSVDN</sequence>
<feature type="transmembrane region" description="Helical" evidence="1">
    <location>
        <begin position="132"/>
        <end position="152"/>
    </location>
</feature>
<feature type="transmembrane region" description="Helical" evidence="1">
    <location>
        <begin position="36"/>
        <end position="56"/>
    </location>
</feature>
<evidence type="ECO:0000313" key="3">
    <source>
        <dbReference type="Proteomes" id="UP000051888"/>
    </source>
</evidence>
<protein>
    <submittedName>
        <fullName evidence="2">Uncharacterized protein</fullName>
    </submittedName>
</protein>